<dbReference type="Proteomes" id="UP000304951">
    <property type="component" value="Unassembled WGS sequence"/>
</dbReference>
<organism evidence="2 3">
    <name type="scientific">Aureobasidium pullulans</name>
    <name type="common">Black yeast</name>
    <name type="synonym">Pullularia pullulans</name>
    <dbReference type="NCBI Taxonomy" id="5580"/>
    <lineage>
        <taxon>Eukaryota</taxon>
        <taxon>Fungi</taxon>
        <taxon>Dikarya</taxon>
        <taxon>Ascomycota</taxon>
        <taxon>Pezizomycotina</taxon>
        <taxon>Dothideomycetes</taxon>
        <taxon>Dothideomycetidae</taxon>
        <taxon>Dothideales</taxon>
        <taxon>Saccotheciaceae</taxon>
        <taxon>Aureobasidium</taxon>
    </lineage>
</organism>
<dbReference type="InterPro" id="IPR003609">
    <property type="entry name" value="Pan_app"/>
</dbReference>
<feature type="domain" description="Apple" evidence="1">
    <location>
        <begin position="22"/>
        <end position="42"/>
    </location>
</feature>
<dbReference type="Gene3D" id="3.50.4.10">
    <property type="entry name" value="Hepatocyte Growth Factor"/>
    <property type="match status" value="1"/>
</dbReference>
<sequence>MHCASDTNIGSFADARAGYGYGDCLDACDRTPRCVAFTYVRGRHVGLVQANAGSTIVGVKKVVSAPSSAAGSSSSVAPSFQTAPVQEDYSCPKNDRQRVIDNYGDVYTLACSSDTSGGGAFAGDSPDFNGCFEKCDSTVNCVGFTYDGNNCYLKTGAANSISFVPAASNFVGAIRNMPSDGNFHSVTLSSTPPQTTTAYETQTQFNTLTQTQTATRTTTQVIYPATPAPVTSYSTITSTVISTATPPPASTSIITPTFTSYAATPSPVTVVSTTTSIVKHYWLPNNDTSAAPTVALSSPTTIISSAANHDDEIVARVVPFAISICGFSSNNLTISTNGVLGFGITSSYQPAALPQYTALSPTGYAVIPFWADLHIAQGTSQGIYYQVDGTSGSRIMTFEYYATYYNKTANYYHFQILFYENNPNSFTFKYLNVTDNGVNAVVGYQCQPNSKFKQYSAKQAIITGGLQVDYSYSADTFTSGRVPSRVAMIGPMIGFVNRIVDNVSSSWRAATSWMRDKPSSTPSNEVYAPKPSATFEANIEDSIDRRWAGGYGRRENSSTLA</sequence>
<dbReference type="EMBL" id="QZAF01000142">
    <property type="protein sequence ID" value="THV71701.1"/>
    <property type="molecule type" value="Genomic_DNA"/>
</dbReference>
<protein>
    <recommendedName>
        <fullName evidence="1">Apple domain-containing protein</fullName>
    </recommendedName>
</protein>
<evidence type="ECO:0000259" key="1">
    <source>
        <dbReference type="Pfam" id="PF14295"/>
    </source>
</evidence>
<evidence type="ECO:0000313" key="2">
    <source>
        <dbReference type="EMBL" id="THV71701.1"/>
    </source>
</evidence>
<proteinExistence type="predicted"/>
<reference evidence="2 3" key="1">
    <citation type="submission" date="2018-10" db="EMBL/GenBank/DDBJ databases">
        <title>Fifty Aureobasidium pullulans genomes reveal a recombining polyextremotolerant generalist.</title>
        <authorList>
            <person name="Gostincar C."/>
            <person name="Turk M."/>
            <person name="Zajc J."/>
            <person name="Gunde-Cimerman N."/>
        </authorList>
    </citation>
    <scope>NUCLEOTIDE SEQUENCE [LARGE SCALE GENOMIC DNA]</scope>
    <source>
        <strain evidence="2 3">EXF-11900</strain>
    </source>
</reference>
<accession>A0A4S8SM14</accession>
<evidence type="ECO:0000313" key="3">
    <source>
        <dbReference type="Proteomes" id="UP000304951"/>
    </source>
</evidence>
<feature type="domain" description="Apple" evidence="1">
    <location>
        <begin position="125"/>
        <end position="154"/>
    </location>
</feature>
<dbReference type="AlphaFoldDB" id="A0A4S8SM14"/>
<dbReference type="Pfam" id="PF14295">
    <property type="entry name" value="PAN_4"/>
    <property type="match status" value="2"/>
</dbReference>
<name>A0A4S8SM14_AURPU</name>
<gene>
    <name evidence="2" type="ORF">D6D28_04242</name>
</gene>
<comment type="caution">
    <text evidence="2">The sequence shown here is derived from an EMBL/GenBank/DDBJ whole genome shotgun (WGS) entry which is preliminary data.</text>
</comment>